<sequence length="412" mass="45211">MKKSVFDIAVIGGGPAGIFSSIFASENNASVVLFDKNEEAGGKLPITGNFRCNITNERISEDDYVGSNHLFVKNVFARFSNNDLIEFFSDLNVPFLKEGERYYPLTEKSKTILSALKKKMIENNVEIICKATAEEVKITDGLYEIKTSSGIFQSSAVIICTGGKSYSKRFGSGGGYKIAESLGHRPTFLRPGLTSFNETEGRFASLSGVTLRSVISLEIEGKRVFKESGSLLFTHHGFSGPAVMDASNRLAVSGKESAVISIDFFNGRFRDFDRFYDTLIEDREKKISKIFSGSIPSSLSEIIIREIKINADLKVGETKKESIMQIFRAFNDCRVKVKLNGNFDEAQVTVGGIATDEINPKSMESKLVKNLFFAGEIIDIAGDCGGYNLQFAFSTGYIAGTNARCVGKTTHL</sequence>
<organism evidence="6 7">
    <name type="scientific">candidate division WOR-3 bacterium</name>
    <dbReference type="NCBI Taxonomy" id="2052148"/>
    <lineage>
        <taxon>Bacteria</taxon>
        <taxon>Bacteria division WOR-3</taxon>
    </lineage>
</organism>
<dbReference type="InterPro" id="IPR004792">
    <property type="entry name" value="BaiN-like"/>
</dbReference>
<dbReference type="Pfam" id="PF03486">
    <property type="entry name" value="HI0933_like"/>
    <property type="match status" value="1"/>
</dbReference>
<dbReference type="SUPFAM" id="SSF51905">
    <property type="entry name" value="FAD/NAD(P)-binding domain"/>
    <property type="match status" value="1"/>
</dbReference>
<dbReference type="Proteomes" id="UP000264062">
    <property type="component" value="Unassembled WGS sequence"/>
</dbReference>
<evidence type="ECO:0000313" key="6">
    <source>
        <dbReference type="EMBL" id="HAV92874.1"/>
    </source>
</evidence>
<evidence type="ECO:0000256" key="3">
    <source>
        <dbReference type="ARBA" id="ARBA00022827"/>
    </source>
</evidence>
<evidence type="ECO:0000259" key="4">
    <source>
        <dbReference type="Pfam" id="PF03486"/>
    </source>
</evidence>
<keyword evidence="2" id="KW-0285">Flavoprotein</keyword>
<feature type="domain" description="RsdA/BaiN/AoA(So)-like Rossmann fold-like" evidence="4">
    <location>
        <begin position="7"/>
        <end position="401"/>
    </location>
</feature>
<evidence type="ECO:0000256" key="2">
    <source>
        <dbReference type="ARBA" id="ARBA00022630"/>
    </source>
</evidence>
<keyword evidence="3" id="KW-0274">FAD</keyword>
<dbReference type="InterPro" id="IPR023166">
    <property type="entry name" value="BaiN-like_dom_sf"/>
</dbReference>
<dbReference type="InterPro" id="IPR055178">
    <property type="entry name" value="RsdA/BaiN/AoA(So)-like_dom"/>
</dbReference>
<dbReference type="InterPro" id="IPR036188">
    <property type="entry name" value="FAD/NAD-bd_sf"/>
</dbReference>
<evidence type="ECO:0000313" key="7">
    <source>
        <dbReference type="Proteomes" id="UP000264062"/>
    </source>
</evidence>
<dbReference type="PANTHER" id="PTHR42887:SF2">
    <property type="entry name" value="OS12G0638800 PROTEIN"/>
    <property type="match status" value="1"/>
</dbReference>
<comment type="caution">
    <text evidence="6">The sequence shown here is derived from an EMBL/GenBank/DDBJ whole genome shotgun (WGS) entry which is preliminary data.</text>
</comment>
<dbReference type="PRINTS" id="PR00411">
    <property type="entry name" value="PNDRDTASEI"/>
</dbReference>
<proteinExistence type="predicted"/>
<reference evidence="6 7" key="1">
    <citation type="journal article" date="2018" name="Nat. Biotechnol.">
        <title>A standardized bacterial taxonomy based on genome phylogeny substantially revises the tree of life.</title>
        <authorList>
            <person name="Parks D.H."/>
            <person name="Chuvochina M."/>
            <person name="Waite D.W."/>
            <person name="Rinke C."/>
            <person name="Skarshewski A."/>
            <person name="Chaumeil P.A."/>
            <person name="Hugenholtz P."/>
        </authorList>
    </citation>
    <scope>NUCLEOTIDE SEQUENCE [LARGE SCALE GENOMIC DNA]</scope>
    <source>
        <strain evidence="6">UBA9956</strain>
    </source>
</reference>
<dbReference type="NCBIfam" id="TIGR00275">
    <property type="entry name" value="aminoacetone oxidase family FAD-binding enzyme"/>
    <property type="match status" value="1"/>
</dbReference>
<dbReference type="EMBL" id="DMZY01000198">
    <property type="protein sequence ID" value="HAV92874.1"/>
    <property type="molecule type" value="Genomic_DNA"/>
</dbReference>
<dbReference type="Gene3D" id="1.10.8.260">
    <property type="entry name" value="HI0933 insert domain-like"/>
    <property type="match status" value="1"/>
</dbReference>
<comment type="cofactor">
    <cofactor evidence="1">
        <name>FAD</name>
        <dbReference type="ChEBI" id="CHEBI:57692"/>
    </cofactor>
</comment>
<gene>
    <name evidence="6" type="ORF">DCW38_06810</name>
</gene>
<dbReference type="Gene3D" id="3.50.50.60">
    <property type="entry name" value="FAD/NAD(P)-binding domain"/>
    <property type="match status" value="1"/>
</dbReference>
<dbReference type="AlphaFoldDB" id="A0A350HBF8"/>
<dbReference type="PANTHER" id="PTHR42887">
    <property type="entry name" value="OS12G0638800 PROTEIN"/>
    <property type="match status" value="1"/>
</dbReference>
<accession>A0A350HBF8</accession>
<feature type="domain" description="RsdA/BaiN/AoA(So)-like insert" evidence="5">
    <location>
        <begin position="190"/>
        <end position="348"/>
    </location>
</feature>
<dbReference type="Pfam" id="PF22780">
    <property type="entry name" value="HI0933_like_1st"/>
    <property type="match status" value="1"/>
</dbReference>
<evidence type="ECO:0008006" key="8">
    <source>
        <dbReference type="Google" id="ProtNLM"/>
    </source>
</evidence>
<evidence type="ECO:0000259" key="5">
    <source>
        <dbReference type="Pfam" id="PF22780"/>
    </source>
</evidence>
<dbReference type="SUPFAM" id="SSF160996">
    <property type="entry name" value="HI0933 insert domain-like"/>
    <property type="match status" value="1"/>
</dbReference>
<dbReference type="InterPro" id="IPR057661">
    <property type="entry name" value="RsdA/BaiN/AoA(So)_Rossmann"/>
</dbReference>
<protein>
    <recommendedName>
        <fullName evidence="8">Aminoacetone oxidase family FAD-binding enzyme</fullName>
    </recommendedName>
</protein>
<dbReference type="Gene3D" id="2.40.30.10">
    <property type="entry name" value="Translation factors"/>
    <property type="match status" value="1"/>
</dbReference>
<name>A0A350HBF8_UNCW3</name>
<evidence type="ECO:0000256" key="1">
    <source>
        <dbReference type="ARBA" id="ARBA00001974"/>
    </source>
</evidence>